<name>A0A812T6R4_9DINO</name>
<evidence type="ECO:0000256" key="1">
    <source>
        <dbReference type="SAM" id="MobiDB-lite"/>
    </source>
</evidence>
<gene>
    <name evidence="2" type="ORF">SNEC2469_LOCUS14460</name>
</gene>
<comment type="caution">
    <text evidence="2">The sequence shown here is derived from an EMBL/GenBank/DDBJ whole genome shotgun (WGS) entry which is preliminary data.</text>
</comment>
<evidence type="ECO:0000313" key="3">
    <source>
        <dbReference type="Proteomes" id="UP000601435"/>
    </source>
</evidence>
<feature type="non-terminal residue" evidence="2">
    <location>
        <position position="672"/>
    </location>
</feature>
<protein>
    <submittedName>
        <fullName evidence="2">Uncharacterized protein</fullName>
    </submittedName>
</protein>
<feature type="compositionally biased region" description="Basic and acidic residues" evidence="1">
    <location>
        <begin position="1"/>
        <end position="12"/>
    </location>
</feature>
<feature type="compositionally biased region" description="Basic and acidic residues" evidence="1">
    <location>
        <begin position="30"/>
        <end position="41"/>
    </location>
</feature>
<dbReference type="EMBL" id="CAJNJA010023168">
    <property type="protein sequence ID" value="CAE7506909.1"/>
    <property type="molecule type" value="Genomic_DNA"/>
</dbReference>
<accession>A0A812T6R4</accession>
<feature type="compositionally biased region" description="Low complexity" evidence="1">
    <location>
        <begin position="618"/>
        <end position="632"/>
    </location>
</feature>
<feature type="region of interest" description="Disordered" evidence="1">
    <location>
        <begin position="610"/>
        <end position="672"/>
    </location>
</feature>
<feature type="non-terminal residue" evidence="2">
    <location>
        <position position="1"/>
    </location>
</feature>
<feature type="compositionally biased region" description="Low complexity" evidence="1">
    <location>
        <begin position="60"/>
        <end position="70"/>
    </location>
</feature>
<proteinExistence type="predicted"/>
<sequence>RDWDHPRARDEDAVGPMKRNNSYFVGLQLRRKEDVDQHATEDVENPPEAAVDTNADECTSSSSSSSSSSSALPVVDTMGWDSQWHDICQQTTALDRRCSGSKKRSQTLKSLLKSICVAKRRALKSRILTAMAAAKYTYIQYCDAHKHINITDGEHSIRDLPLVDSPLIKGKKFKEFFHLVKNVSSSDYQTIVDVMNSDPNRIGHLPDSVRPRDALGDQCKLQLVIWPHQDNDTNTVLKFFHSKAQFRLALPKAFCAQEVKVLNYASCDSSDLVKKAFLRLLFRIPGEMWMTQSLGQKNITKVKANSDGDMNSDPSPEELKAKHEQLLWSLLNIRDKDSPIYGWPHHIVGKACANRATGNSQSEPEYFFPLLLRDLNSEFQRTAVPMILPTMLSLGLIILGKPGIGKTPAAIIMVMSVARFLIQSRNMDGFLPGWRRSKQIDGFRERPGEVHIPVILDDPLLPSINVEDIKSFLDVGENGLVSARYRAAKFVQNQCRVLLNDEWCRDKEPEYVGLSTASVIIAGDNAIYVRLASEHQSQKILCVSSGGITEDWLHETNKPHYNHYKNGQHTKYADFDQYVEEETNLVSELLASPEEKEYLRRGATYDRWNEGFPTASNPATPHRASAAAASSPADRHHEEAVSASPPITAPPAKQARIDLNDSDAEPLSPDYE</sequence>
<organism evidence="2 3">
    <name type="scientific">Symbiodinium necroappetens</name>
    <dbReference type="NCBI Taxonomy" id="1628268"/>
    <lineage>
        <taxon>Eukaryota</taxon>
        <taxon>Sar</taxon>
        <taxon>Alveolata</taxon>
        <taxon>Dinophyceae</taxon>
        <taxon>Suessiales</taxon>
        <taxon>Symbiodiniaceae</taxon>
        <taxon>Symbiodinium</taxon>
    </lineage>
</organism>
<keyword evidence="3" id="KW-1185">Reference proteome</keyword>
<reference evidence="2" key="1">
    <citation type="submission" date="2021-02" db="EMBL/GenBank/DDBJ databases">
        <authorList>
            <person name="Dougan E. K."/>
            <person name="Rhodes N."/>
            <person name="Thang M."/>
            <person name="Chan C."/>
        </authorList>
    </citation>
    <scope>NUCLEOTIDE SEQUENCE</scope>
</reference>
<dbReference type="OrthoDB" id="434255at2759"/>
<evidence type="ECO:0000313" key="2">
    <source>
        <dbReference type="EMBL" id="CAE7506909.1"/>
    </source>
</evidence>
<feature type="region of interest" description="Disordered" evidence="1">
    <location>
        <begin position="1"/>
        <end position="72"/>
    </location>
</feature>
<dbReference type="AlphaFoldDB" id="A0A812T6R4"/>
<dbReference type="Proteomes" id="UP000601435">
    <property type="component" value="Unassembled WGS sequence"/>
</dbReference>